<dbReference type="GO" id="GO:0006189">
    <property type="term" value="P:'de novo' IMP biosynthetic process"/>
    <property type="evidence" value="ECO:0007669"/>
    <property type="project" value="InterPro"/>
</dbReference>
<dbReference type="SMART" id="SM01001">
    <property type="entry name" value="AIRC"/>
    <property type="match status" value="1"/>
</dbReference>
<evidence type="ECO:0000313" key="2">
    <source>
        <dbReference type="EMBL" id="GHC39905.1"/>
    </source>
</evidence>
<evidence type="ECO:0000313" key="3">
    <source>
        <dbReference type="Proteomes" id="UP000644507"/>
    </source>
</evidence>
<dbReference type="PANTHER" id="PTHR43064:SF1">
    <property type="entry name" value="SLL1489 PROTEIN"/>
    <property type="match status" value="1"/>
</dbReference>
<protein>
    <submittedName>
        <fullName evidence="2">1-(5-phosphoribosyl)-5-amino-4-imidazole-carboxylate carboxylase</fullName>
    </submittedName>
</protein>
<reference evidence="2" key="2">
    <citation type="submission" date="2020-09" db="EMBL/GenBank/DDBJ databases">
        <authorList>
            <person name="Sun Q."/>
            <person name="Kim S."/>
        </authorList>
    </citation>
    <scope>NUCLEOTIDE SEQUENCE</scope>
    <source>
        <strain evidence="2">KCTC 12988</strain>
    </source>
</reference>
<dbReference type="Pfam" id="PF00731">
    <property type="entry name" value="AIRC"/>
    <property type="match status" value="1"/>
</dbReference>
<dbReference type="GO" id="GO:0016787">
    <property type="term" value="F:hydrolase activity"/>
    <property type="evidence" value="ECO:0007669"/>
    <property type="project" value="InterPro"/>
</dbReference>
<evidence type="ECO:0000259" key="1">
    <source>
        <dbReference type="SMART" id="SM01001"/>
    </source>
</evidence>
<reference evidence="2" key="1">
    <citation type="journal article" date="2014" name="Int. J. Syst. Evol. Microbiol.">
        <title>Complete genome sequence of Corynebacterium casei LMG S-19264T (=DSM 44701T), isolated from a smear-ripened cheese.</title>
        <authorList>
            <consortium name="US DOE Joint Genome Institute (JGI-PGF)"/>
            <person name="Walter F."/>
            <person name="Albersmeier A."/>
            <person name="Kalinowski J."/>
            <person name="Ruckert C."/>
        </authorList>
    </citation>
    <scope>NUCLEOTIDE SEQUENCE</scope>
    <source>
        <strain evidence="2">KCTC 12988</strain>
    </source>
</reference>
<organism evidence="2 3">
    <name type="scientific">Roseibacillus persicicus</name>
    <dbReference type="NCBI Taxonomy" id="454148"/>
    <lineage>
        <taxon>Bacteria</taxon>
        <taxon>Pseudomonadati</taxon>
        <taxon>Verrucomicrobiota</taxon>
        <taxon>Verrucomicrobiia</taxon>
        <taxon>Verrucomicrobiales</taxon>
        <taxon>Verrucomicrobiaceae</taxon>
        <taxon>Roseibacillus</taxon>
    </lineage>
</organism>
<proteinExistence type="predicted"/>
<keyword evidence="3" id="KW-1185">Reference proteome</keyword>
<dbReference type="RefSeq" id="WP_189566134.1">
    <property type="nucleotide sequence ID" value="NZ_BMXI01000001.1"/>
</dbReference>
<dbReference type="Gene3D" id="3.40.50.1970">
    <property type="match status" value="1"/>
</dbReference>
<dbReference type="EMBL" id="BMXI01000001">
    <property type="protein sequence ID" value="GHC39905.1"/>
    <property type="molecule type" value="Genomic_DNA"/>
</dbReference>
<comment type="caution">
    <text evidence="2">The sequence shown here is derived from an EMBL/GenBank/DDBJ whole genome shotgun (WGS) entry which is preliminary data.</text>
</comment>
<dbReference type="NCBIfam" id="NF033503">
    <property type="entry name" value="LarB"/>
    <property type="match status" value="1"/>
</dbReference>
<name>A0A918TB70_9BACT</name>
<dbReference type="InterPro" id="IPR000031">
    <property type="entry name" value="PurE_dom"/>
</dbReference>
<sequence length="256" mass="26808">MNRDSIQQLLEQVAGGKMDIESAMSELVHLPFAELAHSTLDLHRELRQGSPEIIFGENKTPQQISDNLIRIHAAHGKALATRVGADKAAEILATWSPGLPAPSYQPSARCLTLGLGQAASPADGERYVAVVTAGTSDLAISDEAALTLQFLGHRFVQINDVGVAGLHRLFPHLEVLQKATCIIAIAGMEGALPSVLGGLLPGPIVAVPTSTGYGIARDGETALHAMLTSCASGISVVNIDNGFGAALFAHALLRQF</sequence>
<dbReference type="InterPro" id="IPR039476">
    <property type="entry name" value="P2CMN_synthase_LarB"/>
</dbReference>
<dbReference type="SUPFAM" id="SSF52255">
    <property type="entry name" value="N5-CAIR mutase (phosphoribosylaminoimidazole carboxylase, PurE)"/>
    <property type="match status" value="1"/>
</dbReference>
<dbReference type="Proteomes" id="UP000644507">
    <property type="component" value="Unassembled WGS sequence"/>
</dbReference>
<dbReference type="AlphaFoldDB" id="A0A918TB70"/>
<feature type="domain" description="PurE" evidence="1">
    <location>
        <begin position="126"/>
        <end position="256"/>
    </location>
</feature>
<accession>A0A918TB70</accession>
<gene>
    <name evidence="2" type="ORF">GCM10007100_00190</name>
</gene>
<dbReference type="PANTHER" id="PTHR43064">
    <property type="entry name" value="PHOSPHORIBOSYLAMINOIMIDAZOLE CARBOXYLASE-RELATED"/>
    <property type="match status" value="1"/>
</dbReference>